<reference evidence="2 3" key="1">
    <citation type="journal article" date="2017" name="BMC Genomics">
        <title>Chromosome level assembly and secondary metabolite potential of the parasitic fungus Cordyceps militaris.</title>
        <authorList>
            <person name="Kramer G.J."/>
            <person name="Nodwell J.R."/>
        </authorList>
    </citation>
    <scope>NUCLEOTIDE SEQUENCE [LARGE SCALE GENOMIC DNA]</scope>
    <source>
        <strain evidence="2 3">ATCC 34164</strain>
    </source>
</reference>
<evidence type="ECO:0000313" key="3">
    <source>
        <dbReference type="Proteomes" id="UP000323067"/>
    </source>
</evidence>
<feature type="region of interest" description="Disordered" evidence="1">
    <location>
        <begin position="15"/>
        <end position="43"/>
    </location>
</feature>
<sequence length="108" mass="12038">MVEFRLTKRAGDIDKGVVKSQDEGGVKNQDEGGVKNQDEEGVKSLDTQDIQELAMKFADRIGKGGEDFVPLRRQTSMMYTKNEDMFDLLDGVSAGVGMEDLQWFTVSE</sequence>
<dbReference type="EMBL" id="CP023322">
    <property type="protein sequence ID" value="ATY59059.1"/>
    <property type="molecule type" value="Genomic_DNA"/>
</dbReference>
<proteinExistence type="predicted"/>
<dbReference type="AlphaFoldDB" id="A0A2H4S7H6"/>
<evidence type="ECO:0000256" key="1">
    <source>
        <dbReference type="SAM" id="MobiDB-lite"/>
    </source>
</evidence>
<dbReference type="Proteomes" id="UP000323067">
    <property type="component" value="Chromosome iv"/>
</dbReference>
<name>A0A2H4S7H6_CORMI</name>
<evidence type="ECO:0000313" key="2">
    <source>
        <dbReference type="EMBL" id="ATY59059.1"/>
    </source>
</evidence>
<organism evidence="2 3">
    <name type="scientific">Cordyceps militaris</name>
    <name type="common">Caterpillar fungus</name>
    <name type="synonym">Clavaria militaris</name>
    <dbReference type="NCBI Taxonomy" id="73501"/>
    <lineage>
        <taxon>Eukaryota</taxon>
        <taxon>Fungi</taxon>
        <taxon>Dikarya</taxon>
        <taxon>Ascomycota</taxon>
        <taxon>Pezizomycotina</taxon>
        <taxon>Sordariomycetes</taxon>
        <taxon>Hypocreomycetidae</taxon>
        <taxon>Hypocreales</taxon>
        <taxon>Cordycipitaceae</taxon>
        <taxon>Cordyceps</taxon>
    </lineage>
</organism>
<accession>A0A2H4S7H6</accession>
<protein>
    <submittedName>
        <fullName evidence="2">Mitochondrial chaperone BCS1</fullName>
    </submittedName>
</protein>
<gene>
    <name evidence="2" type="ORF">A9K55_003626</name>
</gene>
<dbReference type="VEuPathDB" id="FungiDB:A9K55_003626"/>